<feature type="compositionally biased region" description="Polar residues" evidence="1">
    <location>
        <begin position="346"/>
        <end position="356"/>
    </location>
</feature>
<feature type="compositionally biased region" description="Polar residues" evidence="1">
    <location>
        <begin position="400"/>
        <end position="424"/>
    </location>
</feature>
<feature type="region of interest" description="Disordered" evidence="1">
    <location>
        <begin position="511"/>
        <end position="536"/>
    </location>
</feature>
<reference evidence="2" key="1">
    <citation type="submission" date="2021-08" db="EMBL/GenBank/DDBJ databases">
        <authorList>
            <person name="Misof B."/>
            <person name="Oliver O."/>
            <person name="Podsiadlowski L."/>
            <person name="Donath A."/>
            <person name="Peters R."/>
            <person name="Mayer C."/>
            <person name="Rust J."/>
            <person name="Gunkel S."/>
            <person name="Lesny P."/>
            <person name="Martin S."/>
            <person name="Oeyen J.P."/>
            <person name="Petersen M."/>
            <person name="Panagiotis P."/>
            <person name="Wilbrandt J."/>
            <person name="Tanja T."/>
        </authorList>
    </citation>
    <scope>NUCLEOTIDE SEQUENCE</scope>
    <source>
        <strain evidence="2">GBR_01_08_01A</strain>
        <tissue evidence="2">Thorax + abdomen</tissue>
    </source>
</reference>
<name>A0AAD9VID5_9HYME</name>
<feature type="region of interest" description="Disordered" evidence="1">
    <location>
        <begin position="298"/>
        <end position="467"/>
    </location>
</feature>
<evidence type="ECO:0000313" key="3">
    <source>
        <dbReference type="Proteomes" id="UP001258017"/>
    </source>
</evidence>
<feature type="compositionally biased region" description="Basic and acidic residues" evidence="1">
    <location>
        <begin position="302"/>
        <end position="338"/>
    </location>
</feature>
<evidence type="ECO:0000313" key="2">
    <source>
        <dbReference type="EMBL" id="KAK2574772.1"/>
    </source>
</evidence>
<feature type="compositionally biased region" description="Polar residues" evidence="1">
    <location>
        <begin position="756"/>
        <end position="785"/>
    </location>
</feature>
<feature type="compositionally biased region" description="Low complexity" evidence="1">
    <location>
        <begin position="516"/>
        <end position="536"/>
    </location>
</feature>
<dbReference type="Proteomes" id="UP001258017">
    <property type="component" value="Unassembled WGS sequence"/>
</dbReference>
<keyword evidence="3" id="KW-1185">Reference proteome</keyword>
<protein>
    <submittedName>
        <fullName evidence="2">Uncharacterized protein</fullName>
    </submittedName>
</protein>
<proteinExistence type="predicted"/>
<evidence type="ECO:0000256" key="1">
    <source>
        <dbReference type="SAM" id="MobiDB-lite"/>
    </source>
</evidence>
<feature type="compositionally biased region" description="Polar residues" evidence="1">
    <location>
        <begin position="730"/>
        <end position="745"/>
    </location>
</feature>
<feature type="non-terminal residue" evidence="2">
    <location>
        <position position="1"/>
    </location>
</feature>
<reference evidence="2" key="2">
    <citation type="journal article" date="2023" name="Commun. Biol.">
        <title>Intrasexual cuticular hydrocarbon dimorphism in a wasp sheds light on hydrocarbon biosynthesis genes in Hymenoptera.</title>
        <authorList>
            <person name="Moris V.C."/>
            <person name="Podsiadlowski L."/>
            <person name="Martin S."/>
            <person name="Oeyen J.P."/>
            <person name="Donath A."/>
            <person name="Petersen M."/>
            <person name="Wilbrandt J."/>
            <person name="Misof B."/>
            <person name="Liedtke D."/>
            <person name="Thamm M."/>
            <person name="Scheiner R."/>
            <person name="Schmitt T."/>
            <person name="Niehuis O."/>
        </authorList>
    </citation>
    <scope>NUCLEOTIDE SEQUENCE</scope>
    <source>
        <strain evidence="2">GBR_01_08_01A</strain>
    </source>
</reference>
<gene>
    <name evidence="2" type="ORF">KPH14_013121</name>
</gene>
<feature type="region of interest" description="Disordered" evidence="1">
    <location>
        <begin position="226"/>
        <end position="267"/>
    </location>
</feature>
<dbReference type="EMBL" id="JAIFRP010004971">
    <property type="protein sequence ID" value="KAK2574772.1"/>
    <property type="molecule type" value="Genomic_DNA"/>
</dbReference>
<sequence length="785" mass="82143">AVNYSSGKSDLVNLSVDTGPQILPPLLLKESDTKRENLDVRGALGAPIADNPDELVSLSDNVKVASSVANENDSSSSVAQNTEVQIAALPDKVERTAAINVSAIGGDAIAGNDAVTVVAVENKTSLSDTIVQESRLDNSTKPMENSKFIVDNANNLFSTEVALADIAIAQAVSDNVGVNVGGVKDQDRSDVVKEDARSVVVGMNVDSEESDEHKSNVDVSKSVFTSGDSTAIDMEVDMEVQDPDNGNTDKMTIDEEKSEPSSSQSAVDLISNSDLVSSIVSDKVAADIVADESGVTGIDSSNKVEQKDDVKSDDRAENKVEEKNDVKSDDRAEAKEVPNVDENIASKISSSNNESAVTIDVKSVVGGAGDDQSSKSFISSDEPKSDTVVPVLTEAKNSNDDSYATNSSVTSDTVFSASSSTDVNSGDRITKTNVNSDDQIVTSDANSSDQTTKSDHESNSDIGKFSDISRDTTVSDLVSSVTTVVDDISSTPIIGDIVGDATKAAISSDNFSAPISNDASNTTTPDDTSNTTILNDTSNTTLLNDTFNTNNPNVTFSSVSIPNDTSNDTISNDNSKVAISSDTLLTAPSSTGAASIDNAANHSVNNPTDEPTSVKSIDTVSVDTSSDNTPAVTPANSTVFDATNADTLDRKIEAETNSDKSSEGLIKVNADDAVSTGISTVETASKSDDENGQTGLIDDRENVAVASTELPRATDETTESPSASDKEVQENSSQPMETKNTSTKDSPAPRAKRDTTVTNIHNNSTKRPSSSFKRSPANLSKLSRR</sequence>
<feature type="compositionally biased region" description="Polar residues" evidence="1">
    <location>
        <begin position="431"/>
        <end position="451"/>
    </location>
</feature>
<organism evidence="2 3">
    <name type="scientific">Odynerus spinipes</name>
    <dbReference type="NCBI Taxonomy" id="1348599"/>
    <lineage>
        <taxon>Eukaryota</taxon>
        <taxon>Metazoa</taxon>
        <taxon>Ecdysozoa</taxon>
        <taxon>Arthropoda</taxon>
        <taxon>Hexapoda</taxon>
        <taxon>Insecta</taxon>
        <taxon>Pterygota</taxon>
        <taxon>Neoptera</taxon>
        <taxon>Endopterygota</taxon>
        <taxon>Hymenoptera</taxon>
        <taxon>Apocrita</taxon>
        <taxon>Aculeata</taxon>
        <taxon>Vespoidea</taxon>
        <taxon>Vespidae</taxon>
        <taxon>Eumeninae</taxon>
        <taxon>Odynerus</taxon>
    </lineage>
</organism>
<dbReference type="AlphaFoldDB" id="A0AAD9VID5"/>
<accession>A0AAD9VID5</accession>
<feature type="region of interest" description="Disordered" evidence="1">
    <location>
        <begin position="680"/>
        <end position="785"/>
    </location>
</feature>
<comment type="caution">
    <text evidence="2">The sequence shown here is derived from an EMBL/GenBank/DDBJ whole genome shotgun (WGS) entry which is preliminary data.</text>
</comment>